<comment type="caution">
    <text evidence="2">The sequence shown here is derived from an EMBL/GenBank/DDBJ whole genome shotgun (WGS) entry which is preliminary data.</text>
</comment>
<reference evidence="2" key="1">
    <citation type="submission" date="2021-12" db="EMBL/GenBank/DDBJ databases">
        <authorList>
            <person name="Rodrigo-Torres L."/>
            <person name="Arahal R. D."/>
            <person name="Lucena T."/>
        </authorList>
    </citation>
    <scope>NUCLEOTIDE SEQUENCE</scope>
    <source>
        <strain evidence="2">CECT 8858</strain>
    </source>
</reference>
<feature type="transmembrane region" description="Helical" evidence="1">
    <location>
        <begin position="26"/>
        <end position="47"/>
    </location>
</feature>
<keyword evidence="1" id="KW-1133">Transmembrane helix</keyword>
<name>A0ABM9AUV4_9BACT</name>
<keyword evidence="1" id="KW-0472">Membrane</keyword>
<keyword evidence="3" id="KW-1185">Reference proteome</keyword>
<proteinExistence type="predicted"/>
<dbReference type="RefSeq" id="WP_238808628.1">
    <property type="nucleotide sequence ID" value="NZ_CAKLPY010000006.1"/>
</dbReference>
<evidence type="ECO:0000313" key="3">
    <source>
        <dbReference type="Proteomes" id="UP000837932"/>
    </source>
</evidence>
<dbReference type="Proteomes" id="UP000837932">
    <property type="component" value="Unassembled WGS sequence"/>
</dbReference>
<evidence type="ECO:0000313" key="2">
    <source>
        <dbReference type="EMBL" id="CAH0997822.1"/>
    </source>
</evidence>
<protein>
    <submittedName>
        <fullName evidence="2">Uncharacterized protein</fullName>
    </submittedName>
</protein>
<accession>A0ABM9AUV4</accession>
<gene>
    <name evidence="2" type="ORF">EMA8858_03956</name>
</gene>
<keyword evidence="1" id="KW-0812">Transmembrane</keyword>
<evidence type="ECO:0000256" key="1">
    <source>
        <dbReference type="SAM" id="Phobius"/>
    </source>
</evidence>
<sequence>MFLLYLLMFTIHILKSGKYEVLNHKMSQVLIPATFVTIAVLAIDIGYQFFKAWKQSLVEVEKYKTKSTNAQLQNLKISSIRTSYLII</sequence>
<dbReference type="EMBL" id="CAKLPY010000006">
    <property type="protein sequence ID" value="CAH0997822.1"/>
    <property type="molecule type" value="Genomic_DNA"/>
</dbReference>
<organism evidence="2 3">
    <name type="scientific">Emticicia aquatica</name>
    <dbReference type="NCBI Taxonomy" id="1681835"/>
    <lineage>
        <taxon>Bacteria</taxon>
        <taxon>Pseudomonadati</taxon>
        <taxon>Bacteroidota</taxon>
        <taxon>Cytophagia</taxon>
        <taxon>Cytophagales</taxon>
        <taxon>Leadbetterellaceae</taxon>
        <taxon>Emticicia</taxon>
    </lineage>
</organism>